<reference evidence="1 2" key="1">
    <citation type="journal article" date="2017" name="Genome Announc.">
        <title>Draft Genome Sequences of Salinivibrio proteolyticus, Salinivibrio sharmensis, Salinivibrio siamensis, Salinivibrio costicola subsp. alcaliphilus, Salinivibrio costicola subsp. vallismortis, and 29 New Isolates Belonging to the Genus Salinivibrio.</title>
        <authorList>
            <person name="Lopez-Hermoso C."/>
            <person name="de la Haba R.R."/>
            <person name="Sanchez-Porro C."/>
            <person name="Bayliss S.C."/>
            <person name="Feil E.J."/>
            <person name="Ventosa A."/>
        </authorList>
    </citation>
    <scope>NUCLEOTIDE SEQUENCE [LARGE SCALE GENOMIC DNA]</scope>
    <source>
        <strain evidence="1 2">JCM 14472</strain>
    </source>
</reference>
<dbReference type="Proteomes" id="UP000189410">
    <property type="component" value="Unassembled WGS sequence"/>
</dbReference>
<sequence>MKETMTDLIGDRFEAPTVELWCARDELMLKLNSEAFMLARQAVSKGKHYSYGSENEGYFQHQHLIWELEGTYRCGNWLASISMSAAVVETFLSSYLSKGNKSEQFLKSIAFPNMQDYKELIDMRNSIMHLRNRSFIKSAYNKPDKEYFDMATRFLWLTYFLKDYVLFFFHSDDS</sequence>
<dbReference type="RefSeq" id="WP_077668218.1">
    <property type="nucleotide sequence ID" value="NZ_MUFB01000016.1"/>
</dbReference>
<protein>
    <recommendedName>
        <fullName evidence="3">RiboL-PSP-HEPN domain-containing protein</fullName>
    </recommendedName>
</protein>
<dbReference type="EMBL" id="MUFB01000016">
    <property type="protein sequence ID" value="OOE84594.1"/>
    <property type="molecule type" value="Genomic_DNA"/>
</dbReference>
<evidence type="ECO:0008006" key="3">
    <source>
        <dbReference type="Google" id="ProtNLM"/>
    </source>
</evidence>
<keyword evidence="2" id="KW-1185">Reference proteome</keyword>
<name>A0ABX3K8J0_9GAMM</name>
<proteinExistence type="predicted"/>
<evidence type="ECO:0000313" key="2">
    <source>
        <dbReference type="Proteomes" id="UP000189410"/>
    </source>
</evidence>
<comment type="caution">
    <text evidence="1">The sequence shown here is derived from an EMBL/GenBank/DDBJ whole genome shotgun (WGS) entry which is preliminary data.</text>
</comment>
<evidence type="ECO:0000313" key="1">
    <source>
        <dbReference type="EMBL" id="OOE84594.1"/>
    </source>
</evidence>
<accession>A0ABX3K8J0</accession>
<organism evidence="1 2">
    <name type="scientific">Salinivibrio siamensis</name>
    <dbReference type="NCBI Taxonomy" id="414286"/>
    <lineage>
        <taxon>Bacteria</taxon>
        <taxon>Pseudomonadati</taxon>
        <taxon>Pseudomonadota</taxon>
        <taxon>Gammaproteobacteria</taxon>
        <taxon>Vibrionales</taxon>
        <taxon>Vibrionaceae</taxon>
        <taxon>Salinivibrio</taxon>
    </lineage>
</organism>
<gene>
    <name evidence="1" type="ORF">BZG73_10015</name>
</gene>